<dbReference type="AlphaFoldDB" id="A0A3D8R7D1"/>
<evidence type="ECO:0000313" key="3">
    <source>
        <dbReference type="Proteomes" id="UP000256645"/>
    </source>
</evidence>
<dbReference type="Pfam" id="PF13673">
    <property type="entry name" value="Acetyltransf_10"/>
    <property type="match status" value="1"/>
</dbReference>
<dbReference type="SUPFAM" id="SSF55729">
    <property type="entry name" value="Acyl-CoA N-acyltransferases (Nat)"/>
    <property type="match status" value="1"/>
</dbReference>
<dbReference type="InterPro" id="IPR016181">
    <property type="entry name" value="Acyl_CoA_acyltransferase"/>
</dbReference>
<dbReference type="PROSITE" id="PS51186">
    <property type="entry name" value="GNAT"/>
    <property type="match status" value="1"/>
</dbReference>
<keyword evidence="2" id="KW-0808">Transferase</keyword>
<dbReference type="Gene3D" id="3.40.630.30">
    <property type="match status" value="1"/>
</dbReference>
<keyword evidence="3" id="KW-1185">Reference proteome</keyword>
<dbReference type="EMBL" id="PDLM01000009">
    <property type="protein sequence ID" value="RDW69861.1"/>
    <property type="molecule type" value="Genomic_DNA"/>
</dbReference>
<dbReference type="PANTHER" id="PTHR42791">
    <property type="entry name" value="GNAT FAMILY ACETYLTRANSFERASE"/>
    <property type="match status" value="1"/>
</dbReference>
<evidence type="ECO:0000313" key="2">
    <source>
        <dbReference type="EMBL" id="RDW69861.1"/>
    </source>
</evidence>
<evidence type="ECO:0000259" key="1">
    <source>
        <dbReference type="PROSITE" id="PS51186"/>
    </source>
</evidence>
<dbReference type="InterPro" id="IPR000182">
    <property type="entry name" value="GNAT_dom"/>
</dbReference>
<reference evidence="2 3" key="1">
    <citation type="journal article" date="2018" name="IMA Fungus">
        <title>IMA Genome-F 9: Draft genome sequence of Annulohypoxylon stygium, Aspergillus mulundensis, Berkeleyomyces basicola (syn. Thielaviopsis basicola), Ceratocystis smalleyi, two Cercospora beticola strains, Coleophoma cylindrospora, Fusarium fracticaudum, Phialophora cf. hyalina, and Morchella septimelata.</title>
        <authorList>
            <person name="Wingfield B.D."/>
            <person name="Bills G.F."/>
            <person name="Dong Y."/>
            <person name="Huang W."/>
            <person name="Nel W.J."/>
            <person name="Swalarsk-Parry B.S."/>
            <person name="Vaghefi N."/>
            <person name="Wilken P.M."/>
            <person name="An Z."/>
            <person name="de Beer Z.W."/>
            <person name="De Vos L."/>
            <person name="Chen L."/>
            <person name="Duong T.A."/>
            <person name="Gao Y."/>
            <person name="Hammerbacher A."/>
            <person name="Kikkert J.R."/>
            <person name="Li Y."/>
            <person name="Li H."/>
            <person name="Li K."/>
            <person name="Li Q."/>
            <person name="Liu X."/>
            <person name="Ma X."/>
            <person name="Naidoo K."/>
            <person name="Pethybridge S.J."/>
            <person name="Sun J."/>
            <person name="Steenkamp E.T."/>
            <person name="van der Nest M.A."/>
            <person name="van Wyk S."/>
            <person name="Wingfield M.J."/>
            <person name="Xiong C."/>
            <person name="Yue Q."/>
            <person name="Zhang X."/>
        </authorList>
    </citation>
    <scope>NUCLEOTIDE SEQUENCE [LARGE SCALE GENOMIC DNA]</scope>
    <source>
        <strain evidence="2 3">BP6252</strain>
    </source>
</reference>
<dbReference type="OrthoDB" id="2115692at2759"/>
<dbReference type="PANTHER" id="PTHR42791:SF2">
    <property type="entry name" value="N-ACETYLTRANSFERASE DOMAIN-CONTAINING PROTEIN"/>
    <property type="match status" value="1"/>
</dbReference>
<dbReference type="CDD" id="cd04301">
    <property type="entry name" value="NAT_SF"/>
    <property type="match status" value="1"/>
</dbReference>
<gene>
    <name evidence="2" type="ORF">BP6252_08881</name>
</gene>
<feature type="domain" description="N-acetyltransferase" evidence="1">
    <location>
        <begin position="104"/>
        <end position="272"/>
    </location>
</feature>
<dbReference type="GO" id="GO:0016747">
    <property type="term" value="F:acyltransferase activity, transferring groups other than amino-acyl groups"/>
    <property type="evidence" value="ECO:0007669"/>
    <property type="project" value="InterPro"/>
</dbReference>
<accession>A0A3D8R7D1</accession>
<organism evidence="2 3">
    <name type="scientific">Coleophoma cylindrospora</name>
    <dbReference type="NCBI Taxonomy" id="1849047"/>
    <lineage>
        <taxon>Eukaryota</taxon>
        <taxon>Fungi</taxon>
        <taxon>Dikarya</taxon>
        <taxon>Ascomycota</taxon>
        <taxon>Pezizomycotina</taxon>
        <taxon>Leotiomycetes</taxon>
        <taxon>Helotiales</taxon>
        <taxon>Dermateaceae</taxon>
        <taxon>Coleophoma</taxon>
    </lineage>
</organism>
<name>A0A3D8R7D1_9HELO</name>
<proteinExistence type="predicted"/>
<dbReference type="STRING" id="1849047.A0A3D8R7D1"/>
<dbReference type="Proteomes" id="UP000256645">
    <property type="component" value="Unassembled WGS sequence"/>
</dbReference>
<protein>
    <submittedName>
        <fullName evidence="2">Acetyltransferase-2</fullName>
    </submittedName>
</protein>
<dbReference type="InterPro" id="IPR052523">
    <property type="entry name" value="Trichothecene_AcTrans"/>
</dbReference>
<comment type="caution">
    <text evidence="2">The sequence shown here is derived from an EMBL/GenBank/DDBJ whole genome shotgun (WGS) entry which is preliminary data.</text>
</comment>
<sequence>MPRPVAAGSRDSLRSPRCHEQAASPLFRRLATAALTGSVALAMPTYSIAPCTVADGADISRNNISAFWEDPHWILAWRHTTLEHHIVEVAKRIPRNLLTDRTTKRHQKVTDPDTGRLLGYARWYLPPSHATSTDGAPVWPEAIVPAVEPKAEAEIRRIAATAIWDPNAESDALLVPIREVKNEILARKPYMHLEYLAVHPENQGKGVATVLVQSGMKEAEKVGLDIFIHAMKAGVGLYQRLGFRVAKEFVQDDSMYGGNGEHHVYLMIYEQNSSPNV</sequence>